<gene>
    <name evidence="3" type="ORF">RPMA_11360</name>
</gene>
<feature type="signal peptide" evidence="2">
    <location>
        <begin position="1"/>
        <end position="23"/>
    </location>
</feature>
<keyword evidence="4" id="KW-1185">Reference proteome</keyword>
<dbReference type="Proteomes" id="UP000682843">
    <property type="component" value="Chromosome"/>
</dbReference>
<feature type="region of interest" description="Disordered" evidence="1">
    <location>
        <begin position="119"/>
        <end position="148"/>
    </location>
</feature>
<evidence type="ECO:0000256" key="2">
    <source>
        <dbReference type="SAM" id="SignalP"/>
    </source>
</evidence>
<organism evidence="3 4">
    <name type="scientific">Tardiphaga alba</name>
    <dbReference type="NCBI Taxonomy" id="340268"/>
    <lineage>
        <taxon>Bacteria</taxon>
        <taxon>Pseudomonadati</taxon>
        <taxon>Pseudomonadota</taxon>
        <taxon>Alphaproteobacteria</taxon>
        <taxon>Hyphomicrobiales</taxon>
        <taxon>Nitrobacteraceae</taxon>
        <taxon>Tardiphaga</taxon>
    </lineage>
</organism>
<evidence type="ECO:0000313" key="3">
    <source>
        <dbReference type="EMBL" id="QUS39367.1"/>
    </source>
</evidence>
<evidence type="ECO:0008006" key="5">
    <source>
        <dbReference type="Google" id="ProtNLM"/>
    </source>
</evidence>
<feature type="compositionally biased region" description="Low complexity" evidence="1">
    <location>
        <begin position="124"/>
        <end position="140"/>
    </location>
</feature>
<protein>
    <recommendedName>
        <fullName evidence="5">PEGA domain-containing protein</fullName>
    </recommendedName>
</protein>
<reference evidence="3 4" key="1">
    <citation type="submission" date="2019-02" db="EMBL/GenBank/DDBJ databases">
        <title>Emended description of the genus Rhodopseudomonas and description of Rhodopseudomonas albus sp. nov., a non-phototrophic, heavy-metal-tolerant bacterium isolated from garden soil.</title>
        <authorList>
            <person name="Bao Z."/>
            <person name="Cao W.W."/>
            <person name="Sato Y."/>
            <person name="Nishizawa T."/>
            <person name="Zhao J."/>
            <person name="Guo Y."/>
            <person name="Ohta H."/>
        </authorList>
    </citation>
    <scope>NUCLEOTIDE SEQUENCE [LARGE SCALE GENOMIC DNA]</scope>
    <source>
        <strain evidence="3 4">SK50-23</strain>
    </source>
</reference>
<name>A0ABX8A801_9BRAD</name>
<evidence type="ECO:0000313" key="4">
    <source>
        <dbReference type="Proteomes" id="UP000682843"/>
    </source>
</evidence>
<sequence length="148" mass="15057">MRRVLVLTAAGLSLAGCSSFSMDAFKSAPEPITVQFESTPPGAEAKTSVGPACTTPCSLPIVTEGDFSVTFTLPKFQPATVPVTVTRFPAEFASPARTVVDPSPVAVELQPAVPARKARKAAKRAAAPAAAPAEAPAAAAGSPFPNPR</sequence>
<dbReference type="EMBL" id="CP036498">
    <property type="protein sequence ID" value="QUS39367.1"/>
    <property type="molecule type" value="Genomic_DNA"/>
</dbReference>
<accession>A0ABX8A801</accession>
<dbReference type="PROSITE" id="PS51257">
    <property type="entry name" value="PROKAR_LIPOPROTEIN"/>
    <property type="match status" value="1"/>
</dbReference>
<keyword evidence="2" id="KW-0732">Signal</keyword>
<proteinExistence type="predicted"/>
<dbReference type="RefSeq" id="WP_211912911.1">
    <property type="nucleotide sequence ID" value="NZ_CP036498.1"/>
</dbReference>
<evidence type="ECO:0000256" key="1">
    <source>
        <dbReference type="SAM" id="MobiDB-lite"/>
    </source>
</evidence>
<feature type="chain" id="PRO_5046956228" description="PEGA domain-containing protein" evidence="2">
    <location>
        <begin position="24"/>
        <end position="148"/>
    </location>
</feature>